<keyword evidence="3" id="KW-0472">Membrane</keyword>
<evidence type="ECO:0000313" key="6">
    <source>
        <dbReference type="Proteomes" id="UP001500621"/>
    </source>
</evidence>
<keyword evidence="6" id="KW-1185">Reference proteome</keyword>
<dbReference type="Proteomes" id="UP001500621">
    <property type="component" value="Unassembled WGS sequence"/>
</dbReference>
<dbReference type="InterPro" id="IPR029046">
    <property type="entry name" value="LolA/LolB/LppX"/>
</dbReference>
<dbReference type="CDD" id="cd16334">
    <property type="entry name" value="LppX-like"/>
    <property type="match status" value="1"/>
</dbReference>
<name>A0ABP8X466_9ACTN</name>
<gene>
    <name evidence="5" type="ORF">GCM10023226_41260</name>
</gene>
<dbReference type="SUPFAM" id="SSF89392">
    <property type="entry name" value="Prokaryotic lipoproteins and lipoprotein localization factors"/>
    <property type="match status" value="1"/>
</dbReference>
<dbReference type="InterPro" id="IPR009830">
    <property type="entry name" value="LppX/LprAFG"/>
</dbReference>
<organism evidence="5 6">
    <name type="scientific">Nocardioides nanhaiensis</name>
    <dbReference type="NCBI Taxonomy" id="1476871"/>
    <lineage>
        <taxon>Bacteria</taxon>
        <taxon>Bacillati</taxon>
        <taxon>Actinomycetota</taxon>
        <taxon>Actinomycetes</taxon>
        <taxon>Propionibacteriales</taxon>
        <taxon>Nocardioidaceae</taxon>
        <taxon>Nocardioides</taxon>
    </lineage>
</organism>
<dbReference type="Pfam" id="PF07161">
    <property type="entry name" value="LppX_LprAFG"/>
    <property type="match status" value="1"/>
</dbReference>
<dbReference type="Gene3D" id="2.50.20.20">
    <property type="match status" value="1"/>
</dbReference>
<evidence type="ECO:0000256" key="3">
    <source>
        <dbReference type="ARBA" id="ARBA00022475"/>
    </source>
</evidence>
<evidence type="ECO:0000256" key="4">
    <source>
        <dbReference type="SAM" id="SignalP"/>
    </source>
</evidence>
<feature type="chain" id="PRO_5045905174" description="LppX_LprAFG lipoprotein" evidence="4">
    <location>
        <begin position="41"/>
        <end position="258"/>
    </location>
</feature>
<comment type="subcellular location">
    <subcellularLocation>
        <location evidence="1">Cell envelope</location>
    </subcellularLocation>
</comment>
<comment type="similarity">
    <text evidence="2">Belongs to the LppX/LprAFG lipoprotein family.</text>
</comment>
<evidence type="ECO:0000313" key="5">
    <source>
        <dbReference type="EMBL" id="GAA4698446.1"/>
    </source>
</evidence>
<keyword evidence="4" id="KW-0732">Signal</keyword>
<proteinExistence type="inferred from homology"/>
<evidence type="ECO:0000256" key="2">
    <source>
        <dbReference type="ARBA" id="ARBA00009194"/>
    </source>
</evidence>
<dbReference type="EMBL" id="BAABIM010000005">
    <property type="protein sequence ID" value="GAA4698446.1"/>
    <property type="molecule type" value="Genomic_DNA"/>
</dbReference>
<evidence type="ECO:0008006" key="7">
    <source>
        <dbReference type="Google" id="ProtNLM"/>
    </source>
</evidence>
<keyword evidence="3" id="KW-1003">Cell membrane</keyword>
<accession>A0ABP8X466</accession>
<reference evidence="6" key="1">
    <citation type="journal article" date="2019" name="Int. J. Syst. Evol. Microbiol.">
        <title>The Global Catalogue of Microorganisms (GCM) 10K type strain sequencing project: providing services to taxonomists for standard genome sequencing and annotation.</title>
        <authorList>
            <consortium name="The Broad Institute Genomics Platform"/>
            <consortium name="The Broad Institute Genome Sequencing Center for Infectious Disease"/>
            <person name="Wu L."/>
            <person name="Ma J."/>
        </authorList>
    </citation>
    <scope>NUCLEOTIDE SEQUENCE [LARGE SCALE GENOMIC DNA]</scope>
    <source>
        <strain evidence="6">JCM 18127</strain>
    </source>
</reference>
<protein>
    <recommendedName>
        <fullName evidence="7">LppX_LprAFG lipoprotein</fullName>
    </recommendedName>
</protein>
<sequence>MWKAERMRTTPGARRARSPRRIIAAPLTALALAVALTACSGDDAGGGGGGGGGDEATAEDLLADAGDAFGETSGLQLALTTDDLPEGVTGLSAADGVVTSAPAFEGSITVVLAGNPVQVPVVAVDDVVYAQVPLTPGFQQVDPAQYGAPDPAQLLAADGGFVTLLDQTTDLEDSGEERNPDDPSQVLRTVAGTVPGSAVESVIPSAEGDFDASYGFEDGELRSADLTGVFYPDTDPMTYSLRFTDYGTEQDITAPAVP</sequence>
<evidence type="ECO:0000256" key="1">
    <source>
        <dbReference type="ARBA" id="ARBA00004196"/>
    </source>
</evidence>
<feature type="signal peptide" evidence="4">
    <location>
        <begin position="1"/>
        <end position="40"/>
    </location>
</feature>
<comment type="caution">
    <text evidence="5">The sequence shown here is derived from an EMBL/GenBank/DDBJ whole genome shotgun (WGS) entry which is preliminary data.</text>
</comment>